<dbReference type="Proteomes" id="UP000789342">
    <property type="component" value="Unassembled WGS sequence"/>
</dbReference>
<dbReference type="InterPro" id="IPR002659">
    <property type="entry name" value="Glyco_trans_31"/>
</dbReference>
<organism evidence="10 11">
    <name type="scientific">Acaulospora morrowiae</name>
    <dbReference type="NCBI Taxonomy" id="94023"/>
    <lineage>
        <taxon>Eukaryota</taxon>
        <taxon>Fungi</taxon>
        <taxon>Fungi incertae sedis</taxon>
        <taxon>Mucoromycota</taxon>
        <taxon>Glomeromycotina</taxon>
        <taxon>Glomeromycetes</taxon>
        <taxon>Diversisporales</taxon>
        <taxon>Acaulosporaceae</taxon>
        <taxon>Acaulospora</taxon>
    </lineage>
</organism>
<accession>A0A9N9JBU7</accession>
<keyword evidence="11" id="KW-1185">Reference proteome</keyword>
<keyword evidence="3" id="KW-0328">Glycosyltransferase</keyword>
<evidence type="ECO:0000313" key="11">
    <source>
        <dbReference type="Proteomes" id="UP000789342"/>
    </source>
</evidence>
<keyword evidence="8" id="KW-0333">Golgi apparatus</keyword>
<comment type="caution">
    <text evidence="10">The sequence shown here is derived from an EMBL/GenBank/DDBJ whole genome shotgun (WGS) entry which is preliminary data.</text>
</comment>
<comment type="subcellular location">
    <subcellularLocation>
        <location evidence="1">Golgi apparatus membrane</location>
        <topology evidence="1">Single-pass type II membrane protein</topology>
    </subcellularLocation>
</comment>
<comment type="similarity">
    <text evidence="2">Belongs to the glycosyltransferase 31 family.</text>
</comment>
<evidence type="ECO:0000256" key="4">
    <source>
        <dbReference type="ARBA" id="ARBA00022679"/>
    </source>
</evidence>
<feature type="non-terminal residue" evidence="10">
    <location>
        <position position="119"/>
    </location>
</feature>
<protein>
    <submittedName>
        <fullName evidence="10">16515_t:CDS:1</fullName>
    </submittedName>
</protein>
<dbReference type="GO" id="GO:0016758">
    <property type="term" value="F:hexosyltransferase activity"/>
    <property type="evidence" value="ECO:0007669"/>
    <property type="project" value="InterPro"/>
</dbReference>
<gene>
    <name evidence="10" type="ORF">AMORRO_LOCUS16743</name>
</gene>
<dbReference type="OrthoDB" id="2139606at2759"/>
<evidence type="ECO:0000256" key="1">
    <source>
        <dbReference type="ARBA" id="ARBA00004323"/>
    </source>
</evidence>
<sequence>PLESTVTLLTNVDDTYIKPPPGVDHNLTVFIGIYSIYEKIEFRKCLRELYSHNNAALARYLGVEKSPVTIRFIIGLPKDELKDKLEEEAKTYGDIVILNIEENLYDGKTFEYFKWLAKH</sequence>
<reference evidence="10" key="1">
    <citation type="submission" date="2021-06" db="EMBL/GenBank/DDBJ databases">
        <authorList>
            <person name="Kallberg Y."/>
            <person name="Tangrot J."/>
            <person name="Rosling A."/>
        </authorList>
    </citation>
    <scope>NUCLEOTIDE SEQUENCE</scope>
    <source>
        <strain evidence="10">CL551</strain>
    </source>
</reference>
<evidence type="ECO:0000256" key="5">
    <source>
        <dbReference type="ARBA" id="ARBA00022692"/>
    </source>
</evidence>
<proteinExistence type="inferred from homology"/>
<keyword evidence="4" id="KW-0808">Transferase</keyword>
<keyword evidence="9" id="KW-0472">Membrane</keyword>
<evidence type="ECO:0000256" key="9">
    <source>
        <dbReference type="ARBA" id="ARBA00023136"/>
    </source>
</evidence>
<dbReference type="Pfam" id="PF01762">
    <property type="entry name" value="Galactosyl_T"/>
    <property type="match status" value="1"/>
</dbReference>
<evidence type="ECO:0000256" key="3">
    <source>
        <dbReference type="ARBA" id="ARBA00022676"/>
    </source>
</evidence>
<dbReference type="GO" id="GO:0000139">
    <property type="term" value="C:Golgi membrane"/>
    <property type="evidence" value="ECO:0007669"/>
    <property type="project" value="UniProtKB-SubCell"/>
</dbReference>
<evidence type="ECO:0000256" key="7">
    <source>
        <dbReference type="ARBA" id="ARBA00022989"/>
    </source>
</evidence>
<dbReference type="AlphaFoldDB" id="A0A9N9JBU7"/>
<keyword evidence="5" id="KW-0812">Transmembrane</keyword>
<evidence type="ECO:0000256" key="2">
    <source>
        <dbReference type="ARBA" id="ARBA00008661"/>
    </source>
</evidence>
<feature type="non-terminal residue" evidence="10">
    <location>
        <position position="1"/>
    </location>
</feature>
<dbReference type="EMBL" id="CAJVPV010047927">
    <property type="protein sequence ID" value="CAG8773465.1"/>
    <property type="molecule type" value="Genomic_DNA"/>
</dbReference>
<name>A0A9N9JBU7_9GLOM</name>
<evidence type="ECO:0000313" key="10">
    <source>
        <dbReference type="EMBL" id="CAG8773465.1"/>
    </source>
</evidence>
<keyword evidence="6" id="KW-0735">Signal-anchor</keyword>
<evidence type="ECO:0000256" key="8">
    <source>
        <dbReference type="ARBA" id="ARBA00023034"/>
    </source>
</evidence>
<evidence type="ECO:0000256" key="6">
    <source>
        <dbReference type="ARBA" id="ARBA00022968"/>
    </source>
</evidence>
<keyword evidence="7" id="KW-1133">Transmembrane helix</keyword>